<reference evidence="2" key="1">
    <citation type="journal article" date="2021" name="Mol. Ecol. Resour.">
        <title>Phylogenomic analyses of the genus Drosophila reveals genomic signals of climate adaptation.</title>
        <authorList>
            <person name="Li F."/>
            <person name="Rane R.V."/>
            <person name="Luria V."/>
            <person name="Xiong Z."/>
            <person name="Chen J."/>
            <person name="Li Z."/>
            <person name="Catullo R.A."/>
            <person name="Griffin P.C."/>
            <person name="Schiffer M."/>
            <person name="Pearce S."/>
            <person name="Lee S.F."/>
            <person name="McElroy K."/>
            <person name="Stocker A."/>
            <person name="Shirriffs J."/>
            <person name="Cockerell F."/>
            <person name="Coppin C."/>
            <person name="Sgro C.M."/>
            <person name="Karger A."/>
            <person name="Cain J.W."/>
            <person name="Weber J.A."/>
            <person name="Santpere G."/>
            <person name="Kirschner M.W."/>
            <person name="Hoffmann A.A."/>
            <person name="Oakeshott J.G."/>
            <person name="Zhang G."/>
        </authorList>
    </citation>
    <scope>NUCLEOTIDE SEQUENCE</scope>
    <source>
        <strain evidence="2">BGI-SZ-2011g</strain>
    </source>
</reference>
<feature type="compositionally biased region" description="Basic and acidic residues" evidence="1">
    <location>
        <begin position="85"/>
        <end position="106"/>
    </location>
</feature>
<protein>
    <submittedName>
        <fullName evidence="2">Uncharacterized protein</fullName>
    </submittedName>
</protein>
<keyword evidence="3" id="KW-1185">Reference proteome</keyword>
<sequence length="118" mass="14021">MSSANSTIYYSAVEDMFKDMALENNENNKEQMDTAENFMPLVDTPKRSVRIRRLNLFGKDKSEFAICRRLLLSSSIEELSQSSQEQHREQQGKELLRLRRERHEEEQQPTVRRLTMRL</sequence>
<comment type="caution">
    <text evidence="2">The sequence shown here is derived from an EMBL/GenBank/DDBJ whole genome shotgun (WGS) entry which is preliminary data.</text>
</comment>
<dbReference type="Proteomes" id="UP001200034">
    <property type="component" value="Unassembled WGS sequence"/>
</dbReference>
<dbReference type="AlphaFoldDB" id="A0AAD4PM02"/>
<feature type="region of interest" description="Disordered" evidence="1">
    <location>
        <begin position="78"/>
        <end position="118"/>
    </location>
</feature>
<organism evidence="2 3">
    <name type="scientific">Drosophila rubida</name>
    <dbReference type="NCBI Taxonomy" id="30044"/>
    <lineage>
        <taxon>Eukaryota</taxon>
        <taxon>Metazoa</taxon>
        <taxon>Ecdysozoa</taxon>
        <taxon>Arthropoda</taxon>
        <taxon>Hexapoda</taxon>
        <taxon>Insecta</taxon>
        <taxon>Pterygota</taxon>
        <taxon>Neoptera</taxon>
        <taxon>Endopterygota</taxon>
        <taxon>Diptera</taxon>
        <taxon>Brachycera</taxon>
        <taxon>Muscomorpha</taxon>
        <taxon>Ephydroidea</taxon>
        <taxon>Drosophilidae</taxon>
        <taxon>Drosophila</taxon>
    </lineage>
</organism>
<evidence type="ECO:0000313" key="2">
    <source>
        <dbReference type="EMBL" id="KAH8371691.1"/>
    </source>
</evidence>
<dbReference type="EMBL" id="JAJJHW010002585">
    <property type="protein sequence ID" value="KAH8371691.1"/>
    <property type="molecule type" value="Genomic_DNA"/>
</dbReference>
<evidence type="ECO:0000313" key="3">
    <source>
        <dbReference type="Proteomes" id="UP001200034"/>
    </source>
</evidence>
<evidence type="ECO:0000256" key="1">
    <source>
        <dbReference type="SAM" id="MobiDB-lite"/>
    </source>
</evidence>
<name>A0AAD4PM02_9MUSC</name>
<gene>
    <name evidence="2" type="ORF">KR093_008566</name>
</gene>
<accession>A0AAD4PM02</accession>
<proteinExistence type="predicted"/>